<organism evidence="3">
    <name type="scientific">Eiseniibacteriota bacterium</name>
    <dbReference type="NCBI Taxonomy" id="2212470"/>
    <lineage>
        <taxon>Bacteria</taxon>
        <taxon>Candidatus Eiseniibacteriota</taxon>
    </lineage>
</organism>
<dbReference type="EMBL" id="DSQF01000022">
    <property type="protein sequence ID" value="HGZ43885.1"/>
    <property type="molecule type" value="Genomic_DNA"/>
</dbReference>
<proteinExistence type="predicted"/>
<evidence type="ECO:0000259" key="2">
    <source>
        <dbReference type="Pfam" id="PF13649"/>
    </source>
</evidence>
<dbReference type="Pfam" id="PF13649">
    <property type="entry name" value="Methyltransf_25"/>
    <property type="match status" value="1"/>
</dbReference>
<comment type="caution">
    <text evidence="3">The sequence shown here is derived from an EMBL/GenBank/DDBJ whole genome shotgun (WGS) entry which is preliminary data.</text>
</comment>
<accession>A0A832I5T3</accession>
<dbReference type="InterPro" id="IPR029063">
    <property type="entry name" value="SAM-dependent_MTases_sf"/>
</dbReference>
<dbReference type="AlphaFoldDB" id="A0A832I5T3"/>
<dbReference type="SUPFAM" id="SSF53335">
    <property type="entry name" value="S-adenosyl-L-methionine-dependent methyltransferases"/>
    <property type="match status" value="1"/>
</dbReference>
<dbReference type="GO" id="GO:0008168">
    <property type="term" value="F:methyltransferase activity"/>
    <property type="evidence" value="ECO:0007669"/>
    <property type="project" value="UniProtKB-KW"/>
</dbReference>
<keyword evidence="3" id="KW-0489">Methyltransferase</keyword>
<dbReference type="PANTHER" id="PTHR43861">
    <property type="entry name" value="TRANS-ACONITATE 2-METHYLTRANSFERASE-RELATED"/>
    <property type="match status" value="1"/>
</dbReference>
<dbReference type="InterPro" id="IPR041698">
    <property type="entry name" value="Methyltransf_25"/>
</dbReference>
<dbReference type="CDD" id="cd02440">
    <property type="entry name" value="AdoMet_MTases"/>
    <property type="match status" value="1"/>
</dbReference>
<sequence>MRRVSGAFWDERYSAPGYAYGSQPNDFLAEVAGSIPAGPVLCLAEGEGRNAVHLAGLGHAVTAVDVSRVGLDKAKSLARERGVAIETVCADLADFDIRPAAWSGIVSIWVHLDPALRARVHRACVAGLAPGGALVLEAYTPRQLARGTGGPTDALRLVTLEALRRELAGLDFEIARELEREVHEGRCHHGTSSVVQVLARKPAAR</sequence>
<keyword evidence="1 3" id="KW-0808">Transferase</keyword>
<dbReference type="PANTHER" id="PTHR43861:SF3">
    <property type="entry name" value="PUTATIVE (AFU_ORTHOLOGUE AFUA_2G14390)-RELATED"/>
    <property type="match status" value="1"/>
</dbReference>
<protein>
    <submittedName>
        <fullName evidence="3">Class I SAM-dependent methyltransferase</fullName>
    </submittedName>
</protein>
<evidence type="ECO:0000256" key="1">
    <source>
        <dbReference type="ARBA" id="ARBA00022679"/>
    </source>
</evidence>
<feature type="domain" description="Methyltransferase" evidence="2">
    <location>
        <begin position="40"/>
        <end position="132"/>
    </location>
</feature>
<name>A0A832I5T3_UNCEI</name>
<dbReference type="Gene3D" id="3.40.50.150">
    <property type="entry name" value="Vaccinia Virus protein VP39"/>
    <property type="match status" value="1"/>
</dbReference>
<reference evidence="3" key="1">
    <citation type="journal article" date="2020" name="mSystems">
        <title>Genome- and Community-Level Interaction Insights into Carbon Utilization and Element Cycling Functions of Hydrothermarchaeota in Hydrothermal Sediment.</title>
        <authorList>
            <person name="Zhou Z."/>
            <person name="Liu Y."/>
            <person name="Xu W."/>
            <person name="Pan J."/>
            <person name="Luo Z.H."/>
            <person name="Li M."/>
        </authorList>
    </citation>
    <scope>NUCLEOTIDE SEQUENCE [LARGE SCALE GENOMIC DNA]</scope>
    <source>
        <strain evidence="3">SpSt-381</strain>
    </source>
</reference>
<evidence type="ECO:0000313" key="3">
    <source>
        <dbReference type="EMBL" id="HGZ43885.1"/>
    </source>
</evidence>
<gene>
    <name evidence="3" type="ORF">ENR23_10780</name>
</gene>
<dbReference type="GO" id="GO:0032259">
    <property type="term" value="P:methylation"/>
    <property type="evidence" value="ECO:0007669"/>
    <property type="project" value="UniProtKB-KW"/>
</dbReference>